<evidence type="ECO:0000259" key="33">
    <source>
        <dbReference type="PROSITE" id="PS50002"/>
    </source>
</evidence>
<dbReference type="GO" id="GO:0005509">
    <property type="term" value="F:calcium ion binding"/>
    <property type="evidence" value="ECO:0007669"/>
    <property type="project" value="InterPro"/>
</dbReference>
<comment type="subcellular location">
    <subcellularLocation>
        <location evidence="2">Cell membrane</location>
    </subcellularLocation>
    <subcellularLocation>
        <location evidence="5">Cell projection</location>
        <location evidence="5">Lamellipodium</location>
    </subcellularLocation>
    <subcellularLocation>
        <location evidence="4">Cytoplasm</location>
    </subcellularLocation>
    <subcellularLocation>
        <location evidence="6">Membrane</location>
        <location evidence="6">Clathrin-coated pit</location>
    </subcellularLocation>
    <subcellularLocation>
        <location evidence="3">Nucleus envelope</location>
    </subcellularLocation>
    <subcellularLocation>
        <location evidence="1">Recycling endosome</location>
    </subcellularLocation>
    <subcellularLocation>
        <location evidence="25">Synapse</location>
        <location evidence="25">Synaptosome</location>
    </subcellularLocation>
</comment>
<keyword evidence="39" id="KW-1185">Reference proteome</keyword>
<dbReference type="FunFam" id="2.30.30.40:FF:000122">
    <property type="entry name" value="intersectin-1 isoform X2"/>
    <property type="match status" value="1"/>
</dbReference>
<dbReference type="Gene3D" id="2.60.40.150">
    <property type="entry name" value="C2 domain"/>
    <property type="match status" value="1"/>
</dbReference>
<dbReference type="InterPro" id="IPR001452">
    <property type="entry name" value="SH3_domain"/>
</dbReference>
<dbReference type="InterPro" id="IPR011993">
    <property type="entry name" value="PH-like_dom_sf"/>
</dbReference>
<dbReference type="FunFam" id="2.60.40.150:FF:000029">
    <property type="entry name" value="Intersectin 1"/>
    <property type="match status" value="1"/>
</dbReference>
<evidence type="ECO:0000259" key="34">
    <source>
        <dbReference type="PROSITE" id="PS50003"/>
    </source>
</evidence>
<evidence type="ECO:0000256" key="6">
    <source>
        <dbReference type="ARBA" id="ARBA00004600"/>
    </source>
</evidence>
<keyword evidence="8" id="KW-0813">Transport</keyword>
<keyword evidence="24" id="KW-0966">Cell projection</keyword>
<evidence type="ECO:0000256" key="29">
    <source>
        <dbReference type="ARBA" id="ARBA00074966"/>
    </source>
</evidence>
<evidence type="ECO:0000256" key="5">
    <source>
        <dbReference type="ARBA" id="ARBA00004510"/>
    </source>
</evidence>
<keyword evidence="7 30" id="KW-0728">SH3 domain</keyword>
<feature type="domain" description="SH3" evidence="33">
    <location>
        <begin position="906"/>
        <end position="964"/>
    </location>
</feature>
<keyword evidence="21" id="KW-0472">Membrane</keyword>
<feature type="compositionally biased region" description="Polar residues" evidence="32">
    <location>
        <begin position="968"/>
        <end position="980"/>
    </location>
</feature>
<name>A0A7E6D2B9_9CHIR</name>
<dbReference type="Pfam" id="PF07653">
    <property type="entry name" value="SH3_2"/>
    <property type="match status" value="1"/>
</dbReference>
<evidence type="ECO:0000256" key="22">
    <source>
        <dbReference type="ARBA" id="ARBA00023176"/>
    </source>
</evidence>
<dbReference type="PROSITE" id="PS50002">
    <property type="entry name" value="SH3"/>
    <property type="match status" value="4"/>
</dbReference>
<dbReference type="SUPFAM" id="SSF47473">
    <property type="entry name" value="EF-hand"/>
    <property type="match status" value="2"/>
</dbReference>
<evidence type="ECO:0000256" key="1">
    <source>
        <dbReference type="ARBA" id="ARBA00004172"/>
    </source>
</evidence>
<feature type="region of interest" description="Disordered" evidence="32">
    <location>
        <begin position="179"/>
        <end position="202"/>
    </location>
</feature>
<dbReference type="CDD" id="cd00160">
    <property type="entry name" value="RhoGEF"/>
    <property type="match status" value="1"/>
</dbReference>
<keyword evidence="19" id="KW-0770">Synapse</keyword>
<feature type="region of interest" description="Disordered" evidence="32">
    <location>
        <begin position="966"/>
        <end position="991"/>
    </location>
</feature>
<dbReference type="SMART" id="SM00233">
    <property type="entry name" value="PH"/>
    <property type="match status" value="1"/>
</dbReference>
<dbReference type="Pfam" id="PF00018">
    <property type="entry name" value="SH3_1"/>
    <property type="match status" value="2"/>
</dbReference>
<evidence type="ECO:0000256" key="24">
    <source>
        <dbReference type="ARBA" id="ARBA00023273"/>
    </source>
</evidence>
<dbReference type="Pfam" id="PF12763">
    <property type="entry name" value="EH"/>
    <property type="match status" value="2"/>
</dbReference>
<feature type="region of interest" description="Disordered" evidence="32">
    <location>
        <begin position="612"/>
        <end position="699"/>
    </location>
</feature>
<keyword evidence="20 31" id="KW-0175">Coiled coil</keyword>
<feature type="region of interest" description="Disordered" evidence="32">
    <location>
        <begin position="824"/>
        <end position="860"/>
    </location>
</feature>
<dbReference type="Proteomes" id="UP000504628">
    <property type="component" value="Chromosome 2"/>
</dbReference>
<dbReference type="SUPFAM" id="SSF50729">
    <property type="entry name" value="PH domain-like"/>
    <property type="match status" value="1"/>
</dbReference>
<dbReference type="InterPro" id="IPR002048">
    <property type="entry name" value="EF_hand_dom"/>
</dbReference>
<keyword evidence="16" id="KW-0967">Endosome</keyword>
<dbReference type="GO" id="GO:0015031">
    <property type="term" value="P:protein transport"/>
    <property type="evidence" value="ECO:0007669"/>
    <property type="project" value="UniProtKB-KW"/>
</dbReference>
<keyword evidence="22" id="KW-0168">Coated pit</keyword>
<dbReference type="GO" id="GO:0043005">
    <property type="term" value="C:neuron projection"/>
    <property type="evidence" value="ECO:0007669"/>
    <property type="project" value="UniProtKB-KW"/>
</dbReference>
<dbReference type="Pfam" id="PF16617">
    <property type="entry name" value="INTAP"/>
    <property type="match status" value="1"/>
</dbReference>
<evidence type="ECO:0000256" key="3">
    <source>
        <dbReference type="ARBA" id="ARBA00004259"/>
    </source>
</evidence>
<feature type="domain" description="EH" evidence="37">
    <location>
        <begin position="220"/>
        <end position="309"/>
    </location>
</feature>
<evidence type="ECO:0000256" key="14">
    <source>
        <dbReference type="ARBA" id="ARBA00022723"/>
    </source>
</evidence>
<dbReference type="CDD" id="cd00052">
    <property type="entry name" value="EH"/>
    <property type="match status" value="2"/>
</dbReference>
<dbReference type="PROSITE" id="PS50222">
    <property type="entry name" value="EF_HAND_2"/>
    <property type="match status" value="2"/>
</dbReference>
<dbReference type="PROSITE" id="PS50010">
    <property type="entry name" value="DH_2"/>
    <property type="match status" value="1"/>
</dbReference>
<comment type="subunit">
    <text evidence="28">Interacts (via DH domain) with CDC42. Interacts (via SH3 domain 1) with WASL. Interacts with dynamin, SNAP25 and SNAP23. Interacts with clathrin-associated proteins and other components of the endocytic machinery, such as SPIN90, EPS15, EPN1, EPN2, STON2, FCHO1, FCHO2 and DAB2. Interacts (via SH3 domains) with REPS1 and SGIP1. Interacts with ARHGAP31. Interacts with ADAM15. Interacts with PRRT2. Interacts (via SH3 domain 4) with FCHSD2 (via SH3 domain 2). Interacts (via SH3 domain 1) with DENND2B. Interacts (via SH3 domains) with CBL. Isoform 2: Interacts with CBL and DNM1. Isoform 2: Interacts with LMNA. Isoform 2: Interacts with importin subunit KPNA1; this is likely to mediate its import into the nucleus. Interacts with DNM2.</text>
</comment>
<dbReference type="GO" id="GO:0045202">
    <property type="term" value="C:synapse"/>
    <property type="evidence" value="ECO:0007669"/>
    <property type="project" value="UniProtKB-SubCell"/>
</dbReference>
<dbReference type="InterPro" id="IPR036028">
    <property type="entry name" value="SH3-like_dom_sf"/>
</dbReference>
<dbReference type="InterPro" id="IPR018247">
    <property type="entry name" value="EF_Hand_1_Ca_BS"/>
</dbReference>
<dbReference type="SUPFAM" id="SSF49562">
    <property type="entry name" value="C2 domain (Calcium/lipid-binding domain, CaLB)"/>
    <property type="match status" value="1"/>
</dbReference>
<keyword evidence="9" id="KW-1003">Cell membrane</keyword>
<dbReference type="Gene3D" id="2.30.30.40">
    <property type="entry name" value="SH3 Domains"/>
    <property type="match status" value="4"/>
</dbReference>
<feature type="domain" description="DH" evidence="36">
    <location>
        <begin position="1159"/>
        <end position="1345"/>
    </location>
</feature>
<dbReference type="Gene3D" id="1.10.238.10">
    <property type="entry name" value="EF-hand"/>
    <property type="match status" value="2"/>
</dbReference>
<evidence type="ECO:0000256" key="18">
    <source>
        <dbReference type="ARBA" id="ARBA00022927"/>
    </source>
</evidence>
<evidence type="ECO:0000256" key="20">
    <source>
        <dbReference type="ARBA" id="ARBA00023054"/>
    </source>
</evidence>
<dbReference type="GO" id="GO:0005635">
    <property type="term" value="C:nuclear envelope"/>
    <property type="evidence" value="ECO:0007669"/>
    <property type="project" value="UniProtKB-SubCell"/>
</dbReference>
<feature type="domain" description="EF-hand" evidence="38">
    <location>
        <begin position="253"/>
        <end position="288"/>
    </location>
</feature>
<evidence type="ECO:0000259" key="36">
    <source>
        <dbReference type="PROSITE" id="PS50010"/>
    </source>
</evidence>
<dbReference type="FunFam" id="2.30.29.30:FF:000069">
    <property type="entry name" value="Intersectin 1"/>
    <property type="match status" value="1"/>
</dbReference>
<dbReference type="PROSITE" id="PS50031">
    <property type="entry name" value="EH"/>
    <property type="match status" value="2"/>
</dbReference>
<evidence type="ECO:0000313" key="39">
    <source>
        <dbReference type="Proteomes" id="UP000504628"/>
    </source>
</evidence>
<evidence type="ECO:0000259" key="38">
    <source>
        <dbReference type="PROSITE" id="PS50222"/>
    </source>
</evidence>
<dbReference type="FunFam" id="1.20.900.10:FF:000011">
    <property type="entry name" value="Intersectin 1"/>
    <property type="match status" value="1"/>
</dbReference>
<feature type="domain" description="EF-hand" evidence="38">
    <location>
        <begin position="53"/>
        <end position="88"/>
    </location>
</feature>
<dbReference type="Pfam" id="PF14604">
    <property type="entry name" value="SH3_9"/>
    <property type="match status" value="1"/>
</dbReference>
<dbReference type="FunFam" id="1.10.238.10:FF:000046">
    <property type="entry name" value="intersectin-1 isoform X2"/>
    <property type="match status" value="1"/>
</dbReference>
<protein>
    <recommendedName>
        <fullName evidence="29">Intersectin-1</fullName>
    </recommendedName>
</protein>
<dbReference type="CDD" id="cd11987">
    <property type="entry name" value="SH3_Intersectin1_1"/>
    <property type="match status" value="1"/>
</dbReference>
<dbReference type="SMART" id="SM00054">
    <property type="entry name" value="EFh"/>
    <property type="match status" value="2"/>
</dbReference>
<keyword evidence="10" id="KW-0268">Exocytosis</keyword>
<evidence type="ECO:0000256" key="17">
    <source>
        <dbReference type="ARBA" id="ARBA00022837"/>
    </source>
</evidence>
<evidence type="ECO:0000256" key="21">
    <source>
        <dbReference type="ARBA" id="ARBA00023136"/>
    </source>
</evidence>
<dbReference type="CDD" id="cd13264">
    <property type="entry name" value="PH_ITSN"/>
    <property type="match status" value="1"/>
</dbReference>
<dbReference type="CDD" id="cd11995">
    <property type="entry name" value="SH3_Intersectin1_5"/>
    <property type="match status" value="1"/>
</dbReference>
<evidence type="ECO:0000256" key="32">
    <source>
        <dbReference type="SAM" id="MobiDB-lite"/>
    </source>
</evidence>
<dbReference type="GO" id="GO:0035556">
    <property type="term" value="P:intracellular signal transduction"/>
    <property type="evidence" value="ECO:0007669"/>
    <property type="project" value="InterPro"/>
</dbReference>
<dbReference type="SMART" id="SM00027">
    <property type="entry name" value="EH"/>
    <property type="match status" value="2"/>
</dbReference>
<dbReference type="GO" id="GO:0030027">
    <property type="term" value="C:lamellipodium"/>
    <property type="evidence" value="ECO:0007669"/>
    <property type="project" value="UniProtKB-SubCell"/>
</dbReference>
<feature type="domain" description="SH3" evidence="33">
    <location>
        <begin position="996"/>
        <end position="1060"/>
    </location>
</feature>
<comment type="function">
    <text evidence="26">Adapter protein that provides a link between the endocytic membrane traffic and the actin assembly machinery. Acts as a guanine nucleotide exchange factor (GEF) for CDC42, and thereby stimulates actin nucleation mediated by WASL and the ARP2/3 complex. Plays a role in the assembly and maturation of clathrin-coated vesicles. Recruits FCHSD2 to clathrin-coated pits. Involved in endocytosis of activated EGFR, and probably also other growth factor receptors. Involved in endocytosis of integrin beta-1 (ITGB1) and transferrin receptor (TFR); internalization of ITGB1 as DAB2-dependent cargo but not TFR may involve association with DAB2. Promotes ubiquitination and subsequent degradation of EGFR, and thereby contributes to the down-regulation of EGFR-dependent signaling pathways. In chromaffin cells, required for normal exocytosis of catecholamines. Required for rapid replenishment of release-ready synaptic vesicles at presynaptic active zones. Inhibits ARHGAP31 activity toward RAC1.</text>
</comment>
<evidence type="ECO:0000256" key="10">
    <source>
        <dbReference type="ARBA" id="ARBA00022483"/>
    </source>
</evidence>
<evidence type="ECO:0000256" key="27">
    <source>
        <dbReference type="ARBA" id="ARBA00058637"/>
    </source>
</evidence>
<evidence type="ECO:0000256" key="30">
    <source>
        <dbReference type="PROSITE-ProRule" id="PRU00192"/>
    </source>
</evidence>
<evidence type="ECO:0000256" key="25">
    <source>
        <dbReference type="ARBA" id="ARBA00034102"/>
    </source>
</evidence>
<evidence type="ECO:0000256" key="4">
    <source>
        <dbReference type="ARBA" id="ARBA00004496"/>
    </source>
</evidence>
<keyword evidence="12" id="KW-0254">Endocytosis</keyword>
<evidence type="ECO:0000256" key="2">
    <source>
        <dbReference type="ARBA" id="ARBA00004236"/>
    </source>
</evidence>
<dbReference type="InterPro" id="IPR001849">
    <property type="entry name" value="PH_domain"/>
</dbReference>
<feature type="region of interest" description="Disordered" evidence="32">
    <location>
        <begin position="321"/>
        <end position="346"/>
    </location>
</feature>
<dbReference type="PROSITE" id="PS50003">
    <property type="entry name" value="PH_DOMAIN"/>
    <property type="match status" value="1"/>
</dbReference>
<evidence type="ECO:0000256" key="23">
    <source>
        <dbReference type="ARBA" id="ARBA00023242"/>
    </source>
</evidence>
<dbReference type="SUPFAM" id="SSF50044">
    <property type="entry name" value="SH3-domain"/>
    <property type="match status" value="4"/>
</dbReference>
<dbReference type="PANTHER" id="PTHR46006">
    <property type="entry name" value="RHO GUANINE NUCLEOTIDE EXCHANGE FACTOR AT 64C, ISOFORM A"/>
    <property type="match status" value="1"/>
</dbReference>
<dbReference type="InterPro" id="IPR000219">
    <property type="entry name" value="DH_dom"/>
</dbReference>
<dbReference type="InterPro" id="IPR000261">
    <property type="entry name" value="EH_dom"/>
</dbReference>
<dbReference type="PRINTS" id="PR00452">
    <property type="entry name" value="SH3DOMAIN"/>
</dbReference>
<dbReference type="InterPro" id="IPR000008">
    <property type="entry name" value="C2_dom"/>
</dbReference>
<dbReference type="GO" id="GO:0006887">
    <property type="term" value="P:exocytosis"/>
    <property type="evidence" value="ECO:0007669"/>
    <property type="project" value="UniProtKB-KW"/>
</dbReference>
<feature type="compositionally biased region" description="Basic and acidic residues" evidence="32">
    <location>
        <begin position="621"/>
        <end position="699"/>
    </location>
</feature>
<dbReference type="SMART" id="SM00325">
    <property type="entry name" value="RhoGEF"/>
    <property type="match status" value="1"/>
</dbReference>
<evidence type="ECO:0000256" key="11">
    <source>
        <dbReference type="ARBA" id="ARBA00022490"/>
    </source>
</evidence>
<dbReference type="InterPro" id="IPR035892">
    <property type="entry name" value="C2_domain_sf"/>
</dbReference>
<dbReference type="Gene3D" id="1.20.900.10">
    <property type="entry name" value="Dbl homology (DH) domain"/>
    <property type="match status" value="1"/>
</dbReference>
<dbReference type="SMART" id="SM00239">
    <property type="entry name" value="C2"/>
    <property type="match status" value="1"/>
</dbReference>
<dbReference type="GO" id="GO:0005085">
    <property type="term" value="F:guanyl-nucleotide exchange factor activity"/>
    <property type="evidence" value="ECO:0007669"/>
    <property type="project" value="InterPro"/>
</dbReference>
<dbReference type="PROSITE" id="PS50004">
    <property type="entry name" value="C2"/>
    <property type="match status" value="1"/>
</dbReference>
<sequence length="1643" mass="186449">MAQFPAPFGGSLDIWAITVEERAKHDQQFHSLKPISGFITGDQARNFFFQSGLPQPVLAQIWALADMNNDGRMDQVEFSIAMKLIKLKLQGYQLPAALPPVMKQQPVALSGAPAFGMGGIASMPPLPAVAPVPMGPIPVVGMSPPLVPSVPPAAVPPLANGAPVIQPLPAFAHPAATLPKSSSFSRSGPGPQSSTKLQKAQSFDVAGAPPLAEWAVPQSSRLKYRQLFNSHDKTMSGHLTGPQARTILMQSSLPQAQLASIWNLSDIDQDGKLTAEEFILAMHLIDVAMSGQPLPPVLPPEYIPPSFRRVRSGSGVSVISSASADQRLPEEPVLEEEQQLEKKLPVTFEDKKRENFERGNLELEKRRQALLEQQRKEQERLAQLERQEQERKERERQEQERKRQLELEKQLEKQRELERQREEERRKEVERREAAKRELERQRQLEWERNRRQELLNQRNKEQEDIVVLKAKKKTLEFELEALNDKKHQLEGKLQDIRCRLTTQRQEIESTNKSRELRIAEITHLQQQLQESQQMLGRLIPEKQILSDQLKQVQQNSLHRDSLLTLKRALEAKELARQQLRDQLDEVEKETRSKLQEIDIFNNQLKELREMHNKQQFQKQKSMEAERLKQKEQERRITELEKQKEEAQRRAQERDRQCLEHAQQEDEHARPRRPHEEEKLRREESARKKDGEDRGRPEVQDKLGRLFPQHHEPAKPAVHAPWSTAEKGPLTISAQENVKVVYYRALYPFESRSHDEITIQPGDIVMVDESQTGEPGWLGGELKGKTGWFPANYAEKIPENEVPAPAKPVADLTSTPAPKVAVRETPAPPAVTSAEPSATPNNWADFSSTWPASTNEKPETDHWDAWAAQPSLTVPSAGQLRQRSAFTPATATGSSPSPVLGQGEKVEGLQAQALYPWRAKKDNHLNFNKNDVITVLEQQDMWWFGEVQGQKGWFPKSYVKLISGPVRKSTSMDSGSSESPASLKRVASPAGKPAASGEEIAQVIASYTATGPEQLTLAPGQLILIRKKNPGGWWEGELQARGKKRQIGWFPANYVKLLSPGTSKITPTEPPKPAVFPAVCQVIGMYDYTAQNDDELAFSKGQIINVLNREDPDWWKGEASGQVGLFPSNYVKLTTDTDPSQQWCSDLHLLDMLTPTERKRQGYIHELIVTEENYVNDLQLVTEIFQKPLMESELLTEKEGAMIFVNWKELIMCNIKLLKALRVRKKMSGEKMPVKMIGDILTAQLPHMQPYIRFCSCQLNGAALIQQKTDEAPDFKDFVKRLAMDPRCKGMPLSSFILKPMQRVTRYPLIIKNILENTPENHPDHSHLRQALEKAEELCSQVNEGVREKENSDRLEWIQAHVQCEGLSEQLVFNSVTNCLGPRKFLHSGKLYKAKSNKELYGFLFNDFLLLTQILKPLGSSGADKVFSPKSNLQYKMYKTPIFLNEVLVKLPTDPSGDEPIFHISHIDRVYTLRAESINERTAWVQKIKAASELYIETEKKKREKAYLVRSQRATGIGRLMVNVVEGVELKPCRSHGKSNPYCEVTMGSQCHITKTIQDTLNPKWNSNCQFFIRDLEQEVLCITVFERDQFSPDDFLGRTEIRVADIKKDQGSKGPVTKCLLLHEVPTGEIVVRLDLQLFDEP</sequence>
<keyword evidence="11" id="KW-0963">Cytoplasm</keyword>
<feature type="compositionally biased region" description="Polar residues" evidence="32">
    <location>
        <begin position="834"/>
        <end position="855"/>
    </location>
</feature>
<evidence type="ECO:0000256" key="15">
    <source>
        <dbReference type="ARBA" id="ARBA00022737"/>
    </source>
</evidence>
<dbReference type="SMART" id="SM00326">
    <property type="entry name" value="SH3"/>
    <property type="match status" value="4"/>
</dbReference>
<keyword evidence="13" id="KW-0771">Synaptosome</keyword>
<evidence type="ECO:0000256" key="12">
    <source>
        <dbReference type="ARBA" id="ARBA00022583"/>
    </source>
</evidence>
<dbReference type="GO" id="GO:0006897">
    <property type="term" value="P:endocytosis"/>
    <property type="evidence" value="ECO:0007669"/>
    <property type="project" value="UniProtKB-KW"/>
</dbReference>
<keyword evidence="17" id="KW-0106">Calcium</keyword>
<dbReference type="SUPFAM" id="SSF48065">
    <property type="entry name" value="DBL homology domain (DH-domain)"/>
    <property type="match status" value="1"/>
</dbReference>
<dbReference type="Pfam" id="PF00621">
    <property type="entry name" value="RhoGEF"/>
    <property type="match status" value="1"/>
</dbReference>
<dbReference type="Gene3D" id="2.30.29.30">
    <property type="entry name" value="Pleckstrin-homology domain (PH domain)/Phosphotyrosine-binding domain (PTB)"/>
    <property type="match status" value="1"/>
</dbReference>
<evidence type="ECO:0000313" key="40">
    <source>
        <dbReference type="RefSeq" id="XP_035873101.1"/>
    </source>
</evidence>
<dbReference type="CDD" id="cd08375">
    <property type="entry name" value="C2_Intersectin"/>
    <property type="match status" value="1"/>
</dbReference>
<dbReference type="FunFam" id="2.30.30.40:FF:000041">
    <property type="entry name" value="Intersectin 1"/>
    <property type="match status" value="1"/>
</dbReference>
<feature type="domain" description="SH3" evidence="33">
    <location>
        <begin position="738"/>
        <end position="799"/>
    </location>
</feature>
<evidence type="ECO:0000259" key="35">
    <source>
        <dbReference type="PROSITE" id="PS50004"/>
    </source>
</evidence>
<keyword evidence="18" id="KW-0653">Protein transport</keyword>
<evidence type="ECO:0000256" key="16">
    <source>
        <dbReference type="ARBA" id="ARBA00022753"/>
    </source>
</evidence>
<dbReference type="FunFam" id="1.10.238.10:FF:000055">
    <property type="entry name" value="Intersectin-1 isoform 1"/>
    <property type="match status" value="1"/>
</dbReference>
<dbReference type="PANTHER" id="PTHR46006:SF9">
    <property type="entry name" value="INTERSECTIN-1"/>
    <property type="match status" value="1"/>
</dbReference>
<dbReference type="PROSITE" id="PS00741">
    <property type="entry name" value="DH_1"/>
    <property type="match status" value="1"/>
</dbReference>
<dbReference type="GO" id="GO:0035025">
    <property type="term" value="P:positive regulation of Rho protein signal transduction"/>
    <property type="evidence" value="ECO:0007669"/>
    <property type="project" value="TreeGrafter"/>
</dbReference>
<dbReference type="RefSeq" id="XP_035873101.1">
    <property type="nucleotide sequence ID" value="XM_036017208.1"/>
</dbReference>
<evidence type="ECO:0000256" key="13">
    <source>
        <dbReference type="ARBA" id="ARBA00022599"/>
    </source>
</evidence>
<proteinExistence type="predicted"/>
<evidence type="ECO:0000256" key="28">
    <source>
        <dbReference type="ARBA" id="ARBA00064505"/>
    </source>
</evidence>
<accession>A0A7E6D2B9</accession>
<dbReference type="GO" id="GO:0055037">
    <property type="term" value="C:recycling endosome"/>
    <property type="evidence" value="ECO:0007669"/>
    <property type="project" value="UniProtKB-SubCell"/>
</dbReference>
<organism evidence="39 40">
    <name type="scientific">Phyllostomus discolor</name>
    <name type="common">pale spear-nosed bat</name>
    <dbReference type="NCBI Taxonomy" id="89673"/>
    <lineage>
        <taxon>Eukaryota</taxon>
        <taxon>Metazoa</taxon>
        <taxon>Chordata</taxon>
        <taxon>Craniata</taxon>
        <taxon>Vertebrata</taxon>
        <taxon>Euteleostomi</taxon>
        <taxon>Mammalia</taxon>
        <taxon>Eutheria</taxon>
        <taxon>Laurasiatheria</taxon>
        <taxon>Chiroptera</taxon>
        <taxon>Yangochiroptera</taxon>
        <taxon>Phyllostomidae</taxon>
        <taxon>Phyllostominae</taxon>
        <taxon>Phyllostomus</taxon>
    </lineage>
</organism>
<dbReference type="InterPro" id="IPR035899">
    <property type="entry name" value="DBL_dom_sf"/>
</dbReference>
<reference evidence="40" key="1">
    <citation type="submission" date="2025-08" db="UniProtKB">
        <authorList>
            <consortium name="RefSeq"/>
        </authorList>
    </citation>
    <scope>IDENTIFICATION</scope>
    <source>
        <tissue evidence="40">Muscle</tissue>
    </source>
</reference>
<dbReference type="PROSITE" id="PS00018">
    <property type="entry name" value="EF_HAND_1"/>
    <property type="match status" value="2"/>
</dbReference>
<keyword evidence="15" id="KW-0677">Repeat</keyword>
<feature type="domain" description="EH" evidence="37">
    <location>
        <begin position="21"/>
        <end position="100"/>
    </location>
</feature>
<feature type="coiled-coil region" evidence="31">
    <location>
        <begin position="353"/>
        <end position="507"/>
    </location>
</feature>
<dbReference type="GeneID" id="114490032"/>
<feature type="domain" description="PH" evidence="34">
    <location>
        <begin position="1384"/>
        <end position="1493"/>
    </location>
</feature>
<evidence type="ECO:0000256" key="19">
    <source>
        <dbReference type="ARBA" id="ARBA00023018"/>
    </source>
</evidence>
<evidence type="ECO:0000256" key="8">
    <source>
        <dbReference type="ARBA" id="ARBA00022448"/>
    </source>
</evidence>
<feature type="domain" description="SH3" evidence="33">
    <location>
        <begin position="1077"/>
        <end position="1136"/>
    </location>
</feature>
<comment type="function">
    <text evidence="27">Plays a role in synaptic vesicle endocytosis in brain neurons.</text>
</comment>
<feature type="domain" description="C2" evidence="35">
    <location>
        <begin position="1501"/>
        <end position="1617"/>
    </location>
</feature>
<evidence type="ECO:0000256" key="31">
    <source>
        <dbReference type="SAM" id="Coils"/>
    </source>
</evidence>
<dbReference type="Pfam" id="PF16652">
    <property type="entry name" value="PH_13"/>
    <property type="match status" value="1"/>
</dbReference>
<keyword evidence="23" id="KW-0539">Nucleus</keyword>
<dbReference type="FunFam" id="2.30.30.40:FF:000024">
    <property type="entry name" value="Intersectin 1"/>
    <property type="match status" value="1"/>
</dbReference>
<evidence type="ECO:0000256" key="9">
    <source>
        <dbReference type="ARBA" id="ARBA00022475"/>
    </source>
</evidence>
<dbReference type="Pfam" id="PF00168">
    <property type="entry name" value="C2"/>
    <property type="match status" value="1"/>
</dbReference>
<dbReference type="InterPro" id="IPR051480">
    <property type="entry name" value="Endocytic_GEF_Adapter"/>
</dbReference>
<evidence type="ECO:0000256" key="26">
    <source>
        <dbReference type="ARBA" id="ARBA00056103"/>
    </source>
</evidence>
<dbReference type="CTD" id="6453"/>
<evidence type="ECO:0000259" key="37">
    <source>
        <dbReference type="PROSITE" id="PS50031"/>
    </source>
</evidence>
<dbReference type="InterPro" id="IPR032140">
    <property type="entry name" value="INTAP"/>
</dbReference>
<keyword evidence="14" id="KW-0479">Metal-binding</keyword>
<dbReference type="GO" id="GO:0005886">
    <property type="term" value="C:plasma membrane"/>
    <property type="evidence" value="ECO:0007669"/>
    <property type="project" value="UniProtKB-SubCell"/>
</dbReference>
<dbReference type="InterPro" id="IPR001331">
    <property type="entry name" value="GDS_CDC24_CS"/>
</dbReference>
<dbReference type="InterPro" id="IPR011992">
    <property type="entry name" value="EF-hand-dom_pair"/>
</dbReference>
<dbReference type="GO" id="GO:0005905">
    <property type="term" value="C:clathrin-coated pit"/>
    <property type="evidence" value="ECO:0007669"/>
    <property type="project" value="UniProtKB-SubCell"/>
</dbReference>
<evidence type="ECO:0000256" key="7">
    <source>
        <dbReference type="ARBA" id="ARBA00022443"/>
    </source>
</evidence>
<feature type="compositionally biased region" description="Polar residues" evidence="32">
    <location>
        <begin position="179"/>
        <end position="201"/>
    </location>
</feature>
<dbReference type="CDD" id="cd11989">
    <property type="entry name" value="SH3_Intersectin1_2"/>
    <property type="match status" value="1"/>
</dbReference>
<gene>
    <name evidence="40" type="primary">ITSN1</name>
</gene>